<keyword evidence="1" id="KW-0175">Coiled coil</keyword>
<dbReference type="HOGENOM" id="CLU_860319_0_0_7"/>
<evidence type="ECO:0000313" key="2">
    <source>
        <dbReference type="EMBL" id="EHP29377.1"/>
    </source>
</evidence>
<name>B6BM46_SULGG</name>
<evidence type="ECO:0000256" key="1">
    <source>
        <dbReference type="SAM" id="Coils"/>
    </source>
</evidence>
<reference evidence="2 3" key="1">
    <citation type="journal article" date="2012" name="Proc. Natl. Acad. Sci. U.S.A.">
        <title>Genome and physiology of a model Epsilonproteobacterium responsible for sulfide detoxification in marine oxygen depletion zones.</title>
        <authorList>
            <person name="Grote J."/>
            <person name="Schott T."/>
            <person name="Bruckner C.G."/>
            <person name="Glockner F.O."/>
            <person name="Jost G."/>
            <person name="Teeling H."/>
            <person name="Labrenz M."/>
            <person name="Jurgens K."/>
        </authorList>
    </citation>
    <scope>NUCLEOTIDE SEQUENCE [LARGE SCALE GENOMIC DNA]</scope>
    <source>
        <strain evidence="2 3">GD1</strain>
    </source>
</reference>
<gene>
    <name evidence="2" type="ORF">SMGD1_0850</name>
</gene>
<proteinExistence type="predicted"/>
<dbReference type="PATRIC" id="fig|929558.5.peg.849"/>
<evidence type="ECO:0000313" key="3">
    <source>
        <dbReference type="Proteomes" id="UP000006431"/>
    </source>
</evidence>
<sequence>MELKDLKFDDCFFKVNRIRGMAHFGTYNEYLDKDNATMYSKMSYKQLAEIATRHIKRDVKKLKGGRPGDMAKNFIFSLPPKMESVINRKDKKQMADFVKTITEAFLNSVQANHPEISIKWLREHLTVSLHTDTKHTHFHVLAPTLASNNGLLNNDYTLIDYGKRNISKLSRKAIYNWCRKIIGEQPITPELFMQYAKIESKSKNKAKWKTYKERMKDATIELEEATIEYKRGSAEYEAQSQRLREQYEEIEEKNEKWIRKIFNILAKVERIAEDPKTTYQQIETKFERLETHIEKTEDEKLKETIATEVKKVKAKILHHSPKL</sequence>
<organism evidence="2 3">
    <name type="scientific">Sulfurimonas gotlandica (strain DSM 19862 / JCM 16533 / GD1)</name>
    <dbReference type="NCBI Taxonomy" id="929558"/>
    <lineage>
        <taxon>Bacteria</taxon>
        <taxon>Pseudomonadati</taxon>
        <taxon>Campylobacterota</taxon>
        <taxon>Epsilonproteobacteria</taxon>
        <taxon>Campylobacterales</taxon>
        <taxon>Sulfurimonadaceae</taxon>
        <taxon>Sulfurimonas</taxon>
    </lineage>
</organism>
<accession>H1FX67</accession>
<protein>
    <submittedName>
        <fullName evidence="2">Uncharacterized protein</fullName>
    </submittedName>
</protein>
<feature type="coiled-coil region" evidence="1">
    <location>
        <begin position="208"/>
        <end position="299"/>
    </location>
</feature>
<dbReference type="STRING" id="929558.SMGD1_0850"/>
<comment type="caution">
    <text evidence="2">The sequence shown here is derived from an EMBL/GenBank/DDBJ whole genome shotgun (WGS) entry which is preliminary data.</text>
</comment>
<dbReference type="AlphaFoldDB" id="B6BM46"/>
<dbReference type="EMBL" id="AFRZ01000001">
    <property type="protein sequence ID" value="EHP29377.1"/>
    <property type="molecule type" value="Genomic_DNA"/>
</dbReference>
<dbReference type="Proteomes" id="UP000006431">
    <property type="component" value="Unassembled WGS sequence"/>
</dbReference>
<dbReference type="RefSeq" id="WP_008338827.1">
    <property type="nucleotide sequence ID" value="NZ_AFRZ01000001.1"/>
</dbReference>
<keyword evidence="3" id="KW-1185">Reference proteome</keyword>
<accession>B6BM46</accession>